<evidence type="ECO:0000313" key="2">
    <source>
        <dbReference type="Proteomes" id="UP001322664"/>
    </source>
</evidence>
<evidence type="ECO:0000313" key="1">
    <source>
        <dbReference type="EMBL" id="WPK12929.1"/>
    </source>
</evidence>
<proteinExistence type="predicted"/>
<protein>
    <submittedName>
        <fullName evidence="1">Uncharacterized protein</fullName>
    </submittedName>
</protein>
<name>A0ABZ0RZX4_9BACI</name>
<dbReference type="RefSeq" id="WP_319837578.1">
    <property type="nucleotide sequence ID" value="NZ_CP137624.1"/>
</dbReference>
<dbReference type="InterPro" id="IPR058702">
    <property type="entry name" value="MafI2-like"/>
</dbReference>
<accession>A0ABZ0RZX4</accession>
<gene>
    <name evidence="1" type="ORF">R6U77_04350</name>
</gene>
<sequence length="109" mass="12937">MDMYEKYIKHIKPNTKLILSAQKALFCAIPKNTKAVYAKIENNNHLIWKAFFDEEPSEFEKDILSTAATEVLADFPEIISIDEQYIYHPSPINFKNELYYNWPYTRLEQ</sequence>
<keyword evidence="2" id="KW-1185">Reference proteome</keyword>
<dbReference type="EMBL" id="CP137624">
    <property type="protein sequence ID" value="WPK12929.1"/>
    <property type="molecule type" value="Genomic_DNA"/>
</dbReference>
<organism evidence="1 2">
    <name type="scientific">Lysinibacillus louembei</name>
    <dbReference type="NCBI Taxonomy" id="1470088"/>
    <lineage>
        <taxon>Bacteria</taxon>
        <taxon>Bacillati</taxon>
        <taxon>Bacillota</taxon>
        <taxon>Bacilli</taxon>
        <taxon>Bacillales</taxon>
        <taxon>Bacillaceae</taxon>
        <taxon>Lysinibacillus</taxon>
    </lineage>
</organism>
<dbReference type="Pfam" id="PF26541">
    <property type="entry name" value="MafI2"/>
    <property type="match status" value="1"/>
</dbReference>
<reference evidence="1 2" key="1">
    <citation type="submission" date="2023-09" db="EMBL/GenBank/DDBJ databases">
        <authorList>
            <person name="Page C.A."/>
            <person name="Perez-Diaz I.M."/>
        </authorList>
    </citation>
    <scope>NUCLEOTIDE SEQUENCE [LARGE SCALE GENOMIC DNA]</scope>
    <source>
        <strain evidence="1 2">Ll15</strain>
    </source>
</reference>
<dbReference type="Proteomes" id="UP001322664">
    <property type="component" value="Chromosome"/>
</dbReference>